<name>A0A5B7FIJ5_PORTR</name>
<feature type="region of interest" description="Disordered" evidence="1">
    <location>
        <begin position="1"/>
        <end position="24"/>
    </location>
</feature>
<sequence>MTPDLVHSNRRASGLPNEFCNTQTPPHSLTDHNCAGERNLSEQHCTDTVTGARGLRRRDTHTE</sequence>
<organism evidence="2 3">
    <name type="scientific">Portunus trituberculatus</name>
    <name type="common">Swimming crab</name>
    <name type="synonym">Neptunus trituberculatus</name>
    <dbReference type="NCBI Taxonomy" id="210409"/>
    <lineage>
        <taxon>Eukaryota</taxon>
        <taxon>Metazoa</taxon>
        <taxon>Ecdysozoa</taxon>
        <taxon>Arthropoda</taxon>
        <taxon>Crustacea</taxon>
        <taxon>Multicrustacea</taxon>
        <taxon>Malacostraca</taxon>
        <taxon>Eumalacostraca</taxon>
        <taxon>Eucarida</taxon>
        <taxon>Decapoda</taxon>
        <taxon>Pleocyemata</taxon>
        <taxon>Brachyura</taxon>
        <taxon>Eubrachyura</taxon>
        <taxon>Portunoidea</taxon>
        <taxon>Portunidae</taxon>
        <taxon>Portuninae</taxon>
        <taxon>Portunus</taxon>
    </lineage>
</organism>
<keyword evidence="3" id="KW-1185">Reference proteome</keyword>
<reference evidence="2 3" key="1">
    <citation type="submission" date="2019-05" db="EMBL/GenBank/DDBJ databases">
        <title>Another draft genome of Portunus trituberculatus and its Hox gene families provides insights of decapod evolution.</title>
        <authorList>
            <person name="Jeong J.-H."/>
            <person name="Song I."/>
            <person name="Kim S."/>
            <person name="Choi T."/>
            <person name="Kim D."/>
            <person name="Ryu S."/>
            <person name="Kim W."/>
        </authorList>
    </citation>
    <scope>NUCLEOTIDE SEQUENCE [LARGE SCALE GENOMIC DNA]</scope>
    <source>
        <tissue evidence="2">Muscle</tissue>
    </source>
</reference>
<evidence type="ECO:0000313" key="3">
    <source>
        <dbReference type="Proteomes" id="UP000324222"/>
    </source>
</evidence>
<proteinExistence type="predicted"/>
<evidence type="ECO:0000313" key="2">
    <source>
        <dbReference type="EMBL" id="MPC44979.1"/>
    </source>
</evidence>
<dbReference type="EMBL" id="VSRR010006515">
    <property type="protein sequence ID" value="MPC44979.1"/>
    <property type="molecule type" value="Genomic_DNA"/>
</dbReference>
<dbReference type="Proteomes" id="UP000324222">
    <property type="component" value="Unassembled WGS sequence"/>
</dbReference>
<gene>
    <name evidence="2" type="ORF">E2C01_038661</name>
</gene>
<protein>
    <submittedName>
        <fullName evidence="2">Uncharacterized protein</fullName>
    </submittedName>
</protein>
<comment type="caution">
    <text evidence="2">The sequence shown here is derived from an EMBL/GenBank/DDBJ whole genome shotgun (WGS) entry which is preliminary data.</text>
</comment>
<evidence type="ECO:0000256" key="1">
    <source>
        <dbReference type="SAM" id="MobiDB-lite"/>
    </source>
</evidence>
<dbReference type="AlphaFoldDB" id="A0A5B7FIJ5"/>
<accession>A0A5B7FIJ5</accession>